<dbReference type="InterPro" id="IPR001991">
    <property type="entry name" value="Na-dicarboxylate_symporter"/>
</dbReference>
<dbReference type="AlphaFoldDB" id="A0A078MCL7"/>
<name>A0A078MCL7_9PSED</name>
<keyword evidence="4 7" id="KW-0812">Transmembrane</keyword>
<feature type="transmembrane region" description="Helical" evidence="7">
    <location>
        <begin position="191"/>
        <end position="212"/>
    </location>
</feature>
<keyword evidence="3" id="KW-1003">Cell membrane</keyword>
<dbReference type="SUPFAM" id="SSF118215">
    <property type="entry name" value="Proton glutamate symport protein"/>
    <property type="match status" value="1"/>
</dbReference>
<feature type="transmembrane region" description="Helical" evidence="7">
    <location>
        <begin position="78"/>
        <end position="104"/>
    </location>
</feature>
<dbReference type="OrthoDB" id="9766690at2"/>
<gene>
    <name evidence="8" type="ORF">BN1049_01012</name>
</gene>
<dbReference type="InterPro" id="IPR050746">
    <property type="entry name" value="DAACS"/>
</dbReference>
<evidence type="ECO:0000256" key="1">
    <source>
        <dbReference type="ARBA" id="ARBA00004141"/>
    </source>
</evidence>
<dbReference type="Pfam" id="PF00375">
    <property type="entry name" value="SDF"/>
    <property type="match status" value="1"/>
</dbReference>
<dbReference type="PATRIC" id="fig|1461581.3.peg.992"/>
<comment type="subcellular location">
    <subcellularLocation>
        <location evidence="1">Membrane</location>
        <topology evidence="1">Multi-pass membrane protein</topology>
    </subcellularLocation>
</comment>
<dbReference type="PRINTS" id="PR00173">
    <property type="entry name" value="EDTRNSPORT"/>
</dbReference>
<feature type="transmembrane region" description="Helical" evidence="7">
    <location>
        <begin position="356"/>
        <end position="377"/>
    </location>
</feature>
<sequence>MPSLNRLIFIAAGLGVLIGLLLSGMPQENELRSGVLYGSTLVGAVFIGLLKMVLIPLVFTSIVVGVASLQAHHQVHRVWITTLLYFMLTTGLAMLLALVVANIFKPGAGMSLDLFADAMDSFEARQMTMPEFFQHFFTGLFKNPFEAFANGDILSVLMFAIFVGVALVAGGERYRSVLQLMQEFLDLLLRIISWIMWLAPLGILALLIRLVAEQDVALLVTMLGFIVLIFATTLFHGMVTLPGILYAVTRKSPLWLWRGAREAIITAFATSSSSAALPISLRCAQDNLGVKRSVAGFVLPLGATMNMDGTALYEAAAALFVANLIGVELTLVQQLVVFLTAMIASSGAPGIPSAGMVTMVMVLQAVGLPAEAIAILLPIDRLLDTVRTAVNVEGDIIGSVVVQSLTEAQVEQRGA</sequence>
<feature type="transmembrane region" description="Helical" evidence="7">
    <location>
        <begin position="315"/>
        <end position="344"/>
    </location>
</feature>
<feature type="transmembrane region" description="Helical" evidence="7">
    <location>
        <begin position="218"/>
        <end position="248"/>
    </location>
</feature>
<keyword evidence="6 7" id="KW-0472">Membrane</keyword>
<dbReference type="GO" id="GO:0016020">
    <property type="term" value="C:membrane"/>
    <property type="evidence" value="ECO:0007669"/>
    <property type="project" value="UniProtKB-SubCell"/>
</dbReference>
<evidence type="ECO:0000313" key="8">
    <source>
        <dbReference type="EMBL" id="CEA03142.1"/>
    </source>
</evidence>
<evidence type="ECO:0000256" key="7">
    <source>
        <dbReference type="SAM" id="Phobius"/>
    </source>
</evidence>
<accession>A0A078MCL7</accession>
<evidence type="ECO:0000256" key="3">
    <source>
        <dbReference type="ARBA" id="ARBA00022519"/>
    </source>
</evidence>
<keyword evidence="2" id="KW-0813">Transport</keyword>
<keyword evidence="3" id="KW-0997">Cell inner membrane</keyword>
<protein>
    <submittedName>
        <fullName evidence="8">Proton-glutamate symporter</fullName>
    </submittedName>
</protein>
<dbReference type="RefSeq" id="WP_044498612.1">
    <property type="nucleotide sequence ID" value="NZ_LK391969.1"/>
</dbReference>
<evidence type="ECO:0000256" key="6">
    <source>
        <dbReference type="ARBA" id="ARBA00023136"/>
    </source>
</evidence>
<proteinExistence type="predicted"/>
<keyword evidence="5 7" id="KW-1133">Transmembrane helix</keyword>
<evidence type="ECO:0000256" key="5">
    <source>
        <dbReference type="ARBA" id="ARBA00022989"/>
    </source>
</evidence>
<feature type="transmembrane region" description="Helical" evidence="7">
    <location>
        <begin position="7"/>
        <end position="25"/>
    </location>
</feature>
<evidence type="ECO:0000256" key="2">
    <source>
        <dbReference type="ARBA" id="ARBA00022448"/>
    </source>
</evidence>
<evidence type="ECO:0000256" key="4">
    <source>
        <dbReference type="ARBA" id="ARBA00022692"/>
    </source>
</evidence>
<dbReference type="Gene3D" id="1.10.3860.10">
    <property type="entry name" value="Sodium:dicarboxylate symporter"/>
    <property type="match status" value="1"/>
</dbReference>
<dbReference type="GO" id="GO:0015293">
    <property type="term" value="F:symporter activity"/>
    <property type="evidence" value="ECO:0007669"/>
    <property type="project" value="InterPro"/>
</dbReference>
<organism evidence="8">
    <name type="scientific">Pseudomonas saudimassiliensis</name>
    <dbReference type="NCBI Taxonomy" id="1461581"/>
    <lineage>
        <taxon>Bacteria</taxon>
        <taxon>Pseudomonadati</taxon>
        <taxon>Pseudomonadota</taxon>
        <taxon>Gammaproteobacteria</taxon>
        <taxon>Pseudomonadales</taxon>
        <taxon>Pseudomonadaceae</taxon>
        <taxon>Pseudomonas</taxon>
    </lineage>
</organism>
<dbReference type="InterPro" id="IPR036458">
    <property type="entry name" value="Na:dicarbo_symporter_sf"/>
</dbReference>
<dbReference type="EMBL" id="LM997413">
    <property type="protein sequence ID" value="CEA03142.1"/>
    <property type="molecule type" value="Genomic_DNA"/>
</dbReference>
<dbReference type="PANTHER" id="PTHR11958:SF63">
    <property type="entry name" value="AMINO ACID TRANSPORTER"/>
    <property type="match status" value="1"/>
</dbReference>
<dbReference type="EMBL" id="LK391969">
    <property type="protein sequence ID" value="CEF26089.1"/>
    <property type="molecule type" value="Genomic_DNA"/>
</dbReference>
<dbReference type="PANTHER" id="PTHR11958">
    <property type="entry name" value="SODIUM/DICARBOXYLATE SYMPORTER-RELATED"/>
    <property type="match status" value="1"/>
</dbReference>
<reference evidence="8" key="1">
    <citation type="submission" date="2014-07" db="EMBL/GenBank/DDBJ databases">
        <authorList>
            <person name="Urmite Genomes Urmite Genomes"/>
        </authorList>
    </citation>
    <scope>NUCLEOTIDE SEQUENCE</scope>
    <source>
        <strain evidence="8">12M76_air</strain>
    </source>
</reference>
<feature type="transmembrane region" description="Helical" evidence="7">
    <location>
        <begin position="153"/>
        <end position="170"/>
    </location>
</feature>
<feature type="transmembrane region" description="Helical" evidence="7">
    <location>
        <begin position="45"/>
        <end position="66"/>
    </location>
</feature>